<proteinExistence type="predicted"/>
<feature type="transmembrane region" description="Helical" evidence="5">
    <location>
        <begin position="49"/>
        <end position="67"/>
    </location>
</feature>
<comment type="caution">
    <text evidence="6">The sequence shown here is derived from an EMBL/GenBank/DDBJ whole genome shotgun (WGS) entry which is preliminary data.</text>
</comment>
<dbReference type="Pfam" id="PF04140">
    <property type="entry name" value="ICMT"/>
    <property type="match status" value="1"/>
</dbReference>
<accession>A0ABQ6K2M5</accession>
<keyword evidence="3 5" id="KW-1133">Transmembrane helix</keyword>
<comment type="subcellular location">
    <subcellularLocation>
        <location evidence="1">Membrane</location>
        <topology evidence="1">Multi-pass membrane protein</topology>
    </subcellularLocation>
</comment>
<feature type="transmembrane region" description="Helical" evidence="5">
    <location>
        <begin position="137"/>
        <end position="165"/>
    </location>
</feature>
<keyword evidence="4 5" id="KW-0472">Membrane</keyword>
<evidence type="ECO:0000256" key="5">
    <source>
        <dbReference type="SAM" id="Phobius"/>
    </source>
</evidence>
<evidence type="ECO:0000256" key="1">
    <source>
        <dbReference type="ARBA" id="ARBA00004141"/>
    </source>
</evidence>
<evidence type="ECO:0008006" key="8">
    <source>
        <dbReference type="Google" id="ProtNLM"/>
    </source>
</evidence>
<name>A0ABQ6K2M5_9MICO</name>
<dbReference type="InterPro" id="IPR007269">
    <property type="entry name" value="ICMT_MeTrfase"/>
</dbReference>
<dbReference type="PANTHER" id="PTHR43847">
    <property type="entry name" value="BLL3993 PROTEIN"/>
    <property type="match status" value="1"/>
</dbReference>
<sequence length="199" mass="21322">MVPIAYSQLAPRIVFDVLVGLLALGEVVIRIRSSINSAGSGTRPERGSLILLVVALVLGLGGGAVVAGRVTTLTLPGQLPLFVIGAALMAAGLALRWWSVVVLGRSFTVEVRVRDEQQVVDRGPYAVVRHPSYTGLALVFVGFGLMLGNGLALALAVGIPLAGLVNRIRVEERMLADGIGEPYRRYLARIRYRLVPFVW</sequence>
<evidence type="ECO:0000256" key="4">
    <source>
        <dbReference type="ARBA" id="ARBA00023136"/>
    </source>
</evidence>
<evidence type="ECO:0000313" key="6">
    <source>
        <dbReference type="EMBL" id="GMA94559.1"/>
    </source>
</evidence>
<keyword evidence="2 5" id="KW-0812">Transmembrane</keyword>
<organism evidence="6 7">
    <name type="scientific">Pseudolysinimonas kribbensis</name>
    <dbReference type="NCBI Taxonomy" id="433641"/>
    <lineage>
        <taxon>Bacteria</taxon>
        <taxon>Bacillati</taxon>
        <taxon>Actinomycetota</taxon>
        <taxon>Actinomycetes</taxon>
        <taxon>Micrococcales</taxon>
        <taxon>Microbacteriaceae</taxon>
        <taxon>Pseudolysinimonas</taxon>
    </lineage>
</organism>
<evidence type="ECO:0000313" key="7">
    <source>
        <dbReference type="Proteomes" id="UP001157034"/>
    </source>
</evidence>
<dbReference type="RefSeq" id="WP_284253465.1">
    <property type="nucleotide sequence ID" value="NZ_BAAAQO010000002.1"/>
</dbReference>
<evidence type="ECO:0000256" key="2">
    <source>
        <dbReference type="ARBA" id="ARBA00022692"/>
    </source>
</evidence>
<feature type="transmembrane region" description="Helical" evidence="5">
    <location>
        <begin position="12"/>
        <end position="29"/>
    </location>
</feature>
<gene>
    <name evidence="6" type="ORF">GCM10025881_13830</name>
</gene>
<dbReference type="Gene3D" id="1.20.120.1630">
    <property type="match status" value="1"/>
</dbReference>
<dbReference type="EMBL" id="BSVB01000001">
    <property type="protein sequence ID" value="GMA94559.1"/>
    <property type="molecule type" value="Genomic_DNA"/>
</dbReference>
<evidence type="ECO:0000256" key="3">
    <source>
        <dbReference type="ARBA" id="ARBA00022989"/>
    </source>
</evidence>
<reference evidence="7" key="1">
    <citation type="journal article" date="2019" name="Int. J. Syst. Evol. Microbiol.">
        <title>The Global Catalogue of Microorganisms (GCM) 10K type strain sequencing project: providing services to taxonomists for standard genome sequencing and annotation.</title>
        <authorList>
            <consortium name="The Broad Institute Genomics Platform"/>
            <consortium name="The Broad Institute Genome Sequencing Center for Infectious Disease"/>
            <person name="Wu L."/>
            <person name="Ma J."/>
        </authorList>
    </citation>
    <scope>NUCLEOTIDE SEQUENCE [LARGE SCALE GENOMIC DNA]</scope>
    <source>
        <strain evidence="7">NBRC 108894</strain>
    </source>
</reference>
<dbReference type="PANTHER" id="PTHR43847:SF1">
    <property type="entry name" value="BLL3993 PROTEIN"/>
    <property type="match status" value="1"/>
</dbReference>
<dbReference type="InterPro" id="IPR052527">
    <property type="entry name" value="Metal_cation-efflux_comp"/>
</dbReference>
<protein>
    <recommendedName>
        <fullName evidence="8">Isoprenylcysteine carboxylmethyltransferase family protein</fullName>
    </recommendedName>
</protein>
<dbReference type="Proteomes" id="UP001157034">
    <property type="component" value="Unassembled WGS sequence"/>
</dbReference>
<keyword evidence="7" id="KW-1185">Reference proteome</keyword>
<feature type="transmembrane region" description="Helical" evidence="5">
    <location>
        <begin position="79"/>
        <end position="98"/>
    </location>
</feature>